<reference evidence="2 3" key="1">
    <citation type="journal article" date="2014" name="Agronomy (Basel)">
        <title>A Draft Genome Sequence for Ensete ventricosum, the Drought-Tolerant Tree Against Hunger.</title>
        <authorList>
            <person name="Harrison J."/>
            <person name="Moore K.A."/>
            <person name="Paszkiewicz K."/>
            <person name="Jones T."/>
            <person name="Grant M."/>
            <person name="Ambacheew D."/>
            <person name="Muzemil S."/>
            <person name="Studholme D.J."/>
        </authorList>
    </citation>
    <scope>NUCLEOTIDE SEQUENCE [LARGE SCALE GENOMIC DNA]</scope>
</reference>
<dbReference type="EMBL" id="AMZH03005745">
    <property type="protein sequence ID" value="RRT65636.1"/>
    <property type="molecule type" value="Genomic_DNA"/>
</dbReference>
<name>A0A426ZNR7_ENSVE</name>
<protein>
    <submittedName>
        <fullName evidence="2">Uncharacterized protein</fullName>
    </submittedName>
</protein>
<evidence type="ECO:0000313" key="3">
    <source>
        <dbReference type="Proteomes" id="UP000287651"/>
    </source>
</evidence>
<feature type="region of interest" description="Disordered" evidence="1">
    <location>
        <begin position="85"/>
        <end position="120"/>
    </location>
</feature>
<evidence type="ECO:0000313" key="2">
    <source>
        <dbReference type="EMBL" id="RRT65636.1"/>
    </source>
</evidence>
<accession>A0A426ZNR7</accession>
<gene>
    <name evidence="2" type="ORF">B296_00007524</name>
</gene>
<feature type="region of interest" description="Disordered" evidence="1">
    <location>
        <begin position="15"/>
        <end position="39"/>
    </location>
</feature>
<sequence>MHAMYCPLESIRTLLGPPRAAERRPRAPAAPQVATHGDPKHTLYDVATLARSFEGELALRANVEATSYLDLLAVSDVDLPASRPPEALSTTWQEGRVLAHGTGSTRSHLGVPESPTCIPQ</sequence>
<dbReference type="AlphaFoldDB" id="A0A426ZNR7"/>
<evidence type="ECO:0000256" key="1">
    <source>
        <dbReference type="SAM" id="MobiDB-lite"/>
    </source>
</evidence>
<organism evidence="2 3">
    <name type="scientific">Ensete ventricosum</name>
    <name type="common">Abyssinian banana</name>
    <name type="synonym">Musa ensete</name>
    <dbReference type="NCBI Taxonomy" id="4639"/>
    <lineage>
        <taxon>Eukaryota</taxon>
        <taxon>Viridiplantae</taxon>
        <taxon>Streptophyta</taxon>
        <taxon>Embryophyta</taxon>
        <taxon>Tracheophyta</taxon>
        <taxon>Spermatophyta</taxon>
        <taxon>Magnoliopsida</taxon>
        <taxon>Liliopsida</taxon>
        <taxon>Zingiberales</taxon>
        <taxon>Musaceae</taxon>
        <taxon>Ensete</taxon>
    </lineage>
</organism>
<comment type="caution">
    <text evidence="2">The sequence shown here is derived from an EMBL/GenBank/DDBJ whole genome shotgun (WGS) entry which is preliminary data.</text>
</comment>
<dbReference type="Proteomes" id="UP000287651">
    <property type="component" value="Unassembled WGS sequence"/>
</dbReference>
<proteinExistence type="predicted"/>